<dbReference type="SUPFAM" id="SSF82057">
    <property type="entry name" value="Prokaryotic SH3-related domain"/>
    <property type="match status" value="1"/>
</dbReference>
<dbReference type="PANTHER" id="PTHR46825">
    <property type="entry name" value="D-ALANYL-D-ALANINE-CARBOXYPEPTIDASE/ENDOPEPTIDASE AMPH"/>
    <property type="match status" value="1"/>
</dbReference>
<name>A0ABW3PNI9_9LACO</name>
<feature type="domain" description="Beta-lactamase-related" evidence="2">
    <location>
        <begin position="127"/>
        <end position="397"/>
    </location>
</feature>
<organism evidence="4 5">
    <name type="scientific">Lentilactobacillus raoultii</name>
    <dbReference type="NCBI Taxonomy" id="1987503"/>
    <lineage>
        <taxon>Bacteria</taxon>
        <taxon>Bacillati</taxon>
        <taxon>Bacillota</taxon>
        <taxon>Bacilli</taxon>
        <taxon>Lactobacillales</taxon>
        <taxon>Lactobacillaceae</taxon>
        <taxon>Lentilactobacillus</taxon>
    </lineage>
</organism>
<gene>
    <name evidence="4" type="ORF">ACFQ22_10585</name>
</gene>
<dbReference type="Gene3D" id="3.40.710.10">
    <property type="entry name" value="DD-peptidase/beta-lactamase superfamily"/>
    <property type="match status" value="1"/>
</dbReference>
<feature type="domain" description="GW" evidence="3">
    <location>
        <begin position="44"/>
        <end position="122"/>
    </location>
</feature>
<dbReference type="InterPro" id="IPR038200">
    <property type="entry name" value="GW_dom_sf"/>
</dbReference>
<sequence length="446" mass="48831">MMNWSKTTKKLRAFLLFLSGLLLAGSWAIRGMMNGYNPVLKVSSQRYDAQIVKHTKSGDPYPIYKSGPYNTSSSTQTGISNGKRYVGDYVRVMQTKITKTGIYAKLRYFNRYIGWMNISGLKPVTVSQIASQMMKQYDVSGSALIASAGSRNIAVVSNGFANAAKKIANSSGGAVLYPLASLQKVMTGAIIQQLIENGDLSATTSLNRYYPQIKGSQNITIGQLLSMTSGIDNEDITPDRAMTEKQAYADIVKRLNSTGKQGYLYSDANYVLLAGIIAKVTGQSYTKNLQDRIINRLGMNSTEIVNAQKVDANSIAISYFRDGLKDYTNPQSVSLPRLSSIPGAGNLLTTPSDYYKLILGLQDGTILTAQQYQELLSYGSVYSGGMYVSKKGVAYSNGSFDGQGFHSGYLATTDNYHLAIVFENQPPLNLGAKKFVEKMYEIATYY</sequence>
<dbReference type="EMBL" id="JBHTLH010000038">
    <property type="protein sequence ID" value="MFD1125795.1"/>
    <property type="molecule type" value="Genomic_DNA"/>
</dbReference>
<dbReference type="InterPro" id="IPR050491">
    <property type="entry name" value="AmpC-like"/>
</dbReference>
<dbReference type="GO" id="GO:0016787">
    <property type="term" value="F:hydrolase activity"/>
    <property type="evidence" value="ECO:0007669"/>
    <property type="project" value="UniProtKB-KW"/>
</dbReference>
<reference evidence="5" key="1">
    <citation type="journal article" date="2019" name="Int. J. Syst. Evol. Microbiol.">
        <title>The Global Catalogue of Microorganisms (GCM) 10K type strain sequencing project: providing services to taxonomists for standard genome sequencing and annotation.</title>
        <authorList>
            <consortium name="The Broad Institute Genomics Platform"/>
            <consortium name="The Broad Institute Genome Sequencing Center for Infectious Disease"/>
            <person name="Wu L."/>
            <person name="Ma J."/>
        </authorList>
    </citation>
    <scope>NUCLEOTIDE SEQUENCE [LARGE SCALE GENOMIC DNA]</scope>
    <source>
        <strain evidence="5">CCUG 71848</strain>
    </source>
</reference>
<evidence type="ECO:0000313" key="5">
    <source>
        <dbReference type="Proteomes" id="UP001597156"/>
    </source>
</evidence>
<evidence type="ECO:0000256" key="1">
    <source>
        <dbReference type="ARBA" id="ARBA00022729"/>
    </source>
</evidence>
<evidence type="ECO:0000259" key="3">
    <source>
        <dbReference type="Pfam" id="PF13457"/>
    </source>
</evidence>
<dbReference type="Proteomes" id="UP001597156">
    <property type="component" value="Unassembled WGS sequence"/>
</dbReference>
<proteinExistence type="predicted"/>
<dbReference type="Gene3D" id="2.30.30.170">
    <property type="match status" value="1"/>
</dbReference>
<keyword evidence="1" id="KW-0732">Signal</keyword>
<dbReference type="InterPro" id="IPR001466">
    <property type="entry name" value="Beta-lactam-related"/>
</dbReference>
<evidence type="ECO:0000313" key="4">
    <source>
        <dbReference type="EMBL" id="MFD1125795.1"/>
    </source>
</evidence>
<dbReference type="RefSeq" id="WP_225419147.1">
    <property type="nucleotide sequence ID" value="NZ_JBHTLH010000038.1"/>
</dbReference>
<dbReference type="Pfam" id="PF13457">
    <property type="entry name" value="GW"/>
    <property type="match status" value="1"/>
</dbReference>
<keyword evidence="5" id="KW-1185">Reference proteome</keyword>
<dbReference type="Pfam" id="PF00144">
    <property type="entry name" value="Beta-lactamase"/>
    <property type="match status" value="1"/>
</dbReference>
<protein>
    <submittedName>
        <fullName evidence="4">Serine hydrolase</fullName>
    </submittedName>
</protein>
<keyword evidence="4" id="KW-0378">Hydrolase</keyword>
<dbReference type="PANTHER" id="PTHR46825:SF8">
    <property type="entry name" value="BETA-LACTAMASE-RELATED"/>
    <property type="match status" value="1"/>
</dbReference>
<comment type="caution">
    <text evidence="4">The sequence shown here is derived from an EMBL/GenBank/DDBJ whole genome shotgun (WGS) entry which is preliminary data.</text>
</comment>
<dbReference type="InterPro" id="IPR012338">
    <property type="entry name" value="Beta-lactam/transpept-like"/>
</dbReference>
<accession>A0ABW3PNI9</accession>
<evidence type="ECO:0000259" key="2">
    <source>
        <dbReference type="Pfam" id="PF00144"/>
    </source>
</evidence>
<dbReference type="SUPFAM" id="SSF56601">
    <property type="entry name" value="beta-lactamase/transpeptidase-like"/>
    <property type="match status" value="1"/>
</dbReference>
<dbReference type="InterPro" id="IPR025987">
    <property type="entry name" value="GW_dom"/>
</dbReference>